<evidence type="ECO:0000313" key="3">
    <source>
        <dbReference type="Proteomes" id="UP000053477"/>
    </source>
</evidence>
<dbReference type="AlphaFoldDB" id="A0A0H2R0T7"/>
<sequence>MWALLTSHCAGVTLHPFIRPPVSSGPKMGGALGIIPRASRRLVSSGNRFRQLHRACGAQPLPSRTRLKGSDPHVYAVSPPMDDNAPWDPSDTREGSMEANTTSRQAREPSIESADSDGPGQAVRATDDEHSVTPEEPSAACVWDSFPDKELYYRNYRRWRTANRSFLGHRVRTASDREVSLALRMQHGPPVAFDVLEEWIQTPSRPDEAPFHVEDVVALVRSLVVEGDPHGRIERLVRFLSTCRTRTLGRGRQEFVAALERRMHVVAPRDGQPRREPKRPRVKANFAAKARRIGKRLTASVTALLDGSTLADHVRAQGVLRAQRTARALAALDASWDECVGESKARAVAQRRSVLQRWKARTPHSATVLVATAALKTAAKARRHAAFAGGRAAAAQTPPPADDARPSTGELQRCAREHIAAQPNRIVRWGGPTQHCCAAGAVCKRAGQHRGVGYIGPGDVVVVRPMVGPTARDGFIPTVPSYTHFACLSDRAKARMEDPAKVAYGRSAKGAVQQDVQRQIREAVSRHVAQQSACESTPQARFRERPREARRHAKTKRQLERAHRRGMASLRKREASARDAAVEARTLRARLRRLSGELAASQGREKDLEHRIERQGQGLLAQEIELKKHEILTTRAVAFATRMATLADEAQSAPGALADDAEDPPYVVRSPSPGSLACLRLWPPAPPLPPRQRPTAREVTRSPSQGRVDDDTPYPSPSSWALDEGDIESISDLQL</sequence>
<name>A0A0H2R0T7_9AGAM</name>
<keyword evidence="3" id="KW-1185">Reference proteome</keyword>
<organism evidence="2 3">
    <name type="scientific">Schizopora paradoxa</name>
    <dbReference type="NCBI Taxonomy" id="27342"/>
    <lineage>
        <taxon>Eukaryota</taxon>
        <taxon>Fungi</taxon>
        <taxon>Dikarya</taxon>
        <taxon>Basidiomycota</taxon>
        <taxon>Agaricomycotina</taxon>
        <taxon>Agaricomycetes</taxon>
        <taxon>Hymenochaetales</taxon>
        <taxon>Schizoporaceae</taxon>
        <taxon>Schizopora</taxon>
    </lineage>
</organism>
<proteinExistence type="predicted"/>
<accession>A0A0H2R0T7</accession>
<dbReference type="EMBL" id="KQ086327">
    <property type="protein sequence ID" value="KLO05319.1"/>
    <property type="molecule type" value="Genomic_DNA"/>
</dbReference>
<feature type="region of interest" description="Disordered" evidence="1">
    <location>
        <begin position="682"/>
        <end position="735"/>
    </location>
</feature>
<feature type="compositionally biased region" description="Pro residues" evidence="1">
    <location>
        <begin position="683"/>
        <end position="692"/>
    </location>
</feature>
<gene>
    <name evidence="2" type="ORF">SCHPADRAFT_947024</name>
</gene>
<evidence type="ECO:0000256" key="1">
    <source>
        <dbReference type="SAM" id="MobiDB-lite"/>
    </source>
</evidence>
<feature type="region of interest" description="Disordered" evidence="1">
    <location>
        <begin position="390"/>
        <end position="409"/>
    </location>
</feature>
<reference evidence="2 3" key="1">
    <citation type="submission" date="2015-04" db="EMBL/GenBank/DDBJ databases">
        <title>Complete genome sequence of Schizopora paradoxa KUC8140, a cosmopolitan wood degrader in East Asia.</title>
        <authorList>
            <consortium name="DOE Joint Genome Institute"/>
            <person name="Min B."/>
            <person name="Park H."/>
            <person name="Jang Y."/>
            <person name="Kim J.-J."/>
            <person name="Kim K.H."/>
            <person name="Pangilinan J."/>
            <person name="Lipzen A."/>
            <person name="Riley R."/>
            <person name="Grigoriev I.V."/>
            <person name="Spatafora J.W."/>
            <person name="Choi I.-G."/>
        </authorList>
    </citation>
    <scope>NUCLEOTIDE SEQUENCE [LARGE SCALE GENOMIC DNA]</scope>
    <source>
        <strain evidence="2 3">KUC8140</strain>
    </source>
</reference>
<dbReference type="InParanoid" id="A0A0H2R0T7"/>
<dbReference type="Proteomes" id="UP000053477">
    <property type="component" value="Unassembled WGS sequence"/>
</dbReference>
<feature type="compositionally biased region" description="Polar residues" evidence="1">
    <location>
        <begin position="528"/>
        <end position="539"/>
    </location>
</feature>
<feature type="compositionally biased region" description="Basic residues" evidence="1">
    <location>
        <begin position="548"/>
        <end position="566"/>
    </location>
</feature>
<protein>
    <submittedName>
        <fullName evidence="2">Uncharacterized protein</fullName>
    </submittedName>
</protein>
<feature type="region of interest" description="Disordered" evidence="1">
    <location>
        <begin position="56"/>
        <end position="136"/>
    </location>
</feature>
<feature type="region of interest" description="Disordered" evidence="1">
    <location>
        <begin position="527"/>
        <end position="578"/>
    </location>
</feature>
<evidence type="ECO:0000313" key="2">
    <source>
        <dbReference type="EMBL" id="KLO05319.1"/>
    </source>
</evidence>